<reference evidence="1 2" key="1">
    <citation type="journal article" date="2012" name="J. Bacteriol.">
        <title>Draft Genome Sequence of the Purple Photosynthetic Bacterium Phaeospirillum molischianum DSM120, a Particularly Versatile Bacterium.</title>
        <authorList>
            <person name="Duquesne K."/>
            <person name="Prima V."/>
            <person name="Ji B."/>
            <person name="Rouy Z."/>
            <person name="Medigue C."/>
            <person name="Talla E."/>
            <person name="Sturgis J.N."/>
        </authorList>
    </citation>
    <scope>NUCLEOTIDE SEQUENCE [LARGE SCALE GENOMIC DNA]</scope>
    <source>
        <strain evidence="2">DSM120</strain>
    </source>
</reference>
<evidence type="ECO:0000313" key="2">
    <source>
        <dbReference type="Proteomes" id="UP000004169"/>
    </source>
</evidence>
<evidence type="ECO:0000313" key="1">
    <source>
        <dbReference type="EMBL" id="CCG41270.1"/>
    </source>
</evidence>
<keyword evidence="2" id="KW-1185">Reference proteome</keyword>
<sequence length="65" mass="7036">MGHVLGAVICVSWGARTQTGGGEFKAAEDQERGLFLLSGDRMTEHHVKIMAASGLQQHFGEVRLL</sequence>
<accession>H8FSD2</accession>
<dbReference type="AlphaFoldDB" id="H8FSD2"/>
<dbReference type="EMBL" id="CAHP01000020">
    <property type="protein sequence ID" value="CCG41270.1"/>
    <property type="molecule type" value="Genomic_DNA"/>
</dbReference>
<name>H8FSD2_MAGML</name>
<gene>
    <name evidence="1" type="ORF">PHAMO_270111</name>
</gene>
<organism evidence="1 2">
    <name type="scientific">Magnetospirillum molischianum DSM 120</name>
    <dbReference type="NCBI Taxonomy" id="1150626"/>
    <lineage>
        <taxon>Bacteria</taxon>
        <taxon>Pseudomonadati</taxon>
        <taxon>Pseudomonadota</taxon>
        <taxon>Alphaproteobacteria</taxon>
        <taxon>Rhodospirillales</taxon>
        <taxon>Rhodospirillaceae</taxon>
        <taxon>Magnetospirillum</taxon>
    </lineage>
</organism>
<comment type="caution">
    <text evidence="1">The sequence shown here is derived from an EMBL/GenBank/DDBJ whole genome shotgun (WGS) entry which is preliminary data.</text>
</comment>
<proteinExistence type="predicted"/>
<protein>
    <submittedName>
        <fullName evidence="1">Uncharacterized protein</fullName>
    </submittedName>
</protein>
<dbReference type="STRING" id="1150626.PHAMO_270111"/>
<dbReference type="Proteomes" id="UP000004169">
    <property type="component" value="Unassembled WGS sequence"/>
</dbReference>